<feature type="compositionally biased region" description="Polar residues" evidence="2">
    <location>
        <begin position="513"/>
        <end position="524"/>
    </location>
</feature>
<sequence length="756" mass="82797">PAMATTHAGSTNIPQCCCGSTDCAFLAHNGKLLEGLERDVSKAAQLGQALLIRHETYVADSERERKHMLKAIDDLERDKLQLEEKNAQTIKANRELLDELERLNEAVAASDAHVQALTETLHSTEEELQRLSALATRTQLLERQLIDLEREQSQIQHCLESKTADERSAMQRWKRAEQTIANLQDQIDRIEKEAREEKDRHFEVVARMERRMVVNGELAAAAGRYKAKDGEEKGSSTVVSHFVKDILMDNANLQHGIVELREMLLTSNEEVERLRDQLRVHQPVATPPSVEQQNVETPTLQKELGPESIYNQELHIHHHYHGPAPPKSNPKPKAQRRHRNKRFSATPSYFAPFQPDSQAAIISQTSVTVPNSNRWSNATTLAPSLPGSPLSASHRDSIYDRVFSDVPYDSSRPTSPSDSIDLQSPMYAPSEMFAQSSAYHKRKKSHSLRPPTLSTIRSASTPLSITAKSSPATAIISAFSPANSLANDTFALSPSPAPSETAAIPEIDEDSLASPSPNPHSLTSPEDERDPDGLLSPIQIPRPNLRRAASHESLISISGMDIHTLQSRPSQLLLSTSPRFATPRGAGSIQPELTPWTATATAGMSRGHLDSSAFNRSLLYSSLASSKRTASGGASALSSADSTPRTSGITTKIGGWVLGKWGASPTPTTTTTTQSSSETTTTTTTSSNPSHSNATNKKKKKEKEKEKLFKMRPAGVNQNGPIWGFFDTIPETPTKIVVGEAEVERVVVELGEALNE</sequence>
<evidence type="ECO:0000256" key="1">
    <source>
        <dbReference type="SAM" id="Coils"/>
    </source>
</evidence>
<keyword evidence="1" id="KW-0175">Coiled coil</keyword>
<dbReference type="OrthoDB" id="4088568at2759"/>
<dbReference type="Proteomes" id="UP000244855">
    <property type="component" value="Unassembled WGS sequence"/>
</dbReference>
<dbReference type="STRING" id="97972.A0A2V1D8G1"/>
<name>A0A2V1D8G1_9PLEO</name>
<feature type="region of interest" description="Disordered" evidence="2">
    <location>
        <begin position="631"/>
        <end position="707"/>
    </location>
</feature>
<feature type="region of interest" description="Disordered" evidence="2">
    <location>
        <begin position="318"/>
        <end position="341"/>
    </location>
</feature>
<feature type="compositionally biased region" description="Low complexity" evidence="2">
    <location>
        <begin position="664"/>
        <end position="695"/>
    </location>
</feature>
<feature type="non-terminal residue" evidence="3">
    <location>
        <position position="1"/>
    </location>
</feature>
<feature type="compositionally biased region" description="Low complexity" evidence="2">
    <location>
        <begin position="631"/>
        <end position="640"/>
    </location>
</feature>
<proteinExistence type="predicted"/>
<evidence type="ECO:0000313" key="3">
    <source>
        <dbReference type="EMBL" id="PVH94358.1"/>
    </source>
</evidence>
<feature type="region of interest" description="Disordered" evidence="2">
    <location>
        <begin position="509"/>
        <end position="547"/>
    </location>
</feature>
<feature type="compositionally biased region" description="Polar residues" evidence="2">
    <location>
        <begin position="641"/>
        <end position="650"/>
    </location>
</feature>
<feature type="coiled-coil region" evidence="1">
    <location>
        <begin position="58"/>
        <end position="211"/>
    </location>
</feature>
<dbReference type="AlphaFoldDB" id="A0A2V1D8G1"/>
<evidence type="ECO:0000313" key="4">
    <source>
        <dbReference type="Proteomes" id="UP000244855"/>
    </source>
</evidence>
<organism evidence="3 4">
    <name type="scientific">Periconia macrospinosa</name>
    <dbReference type="NCBI Taxonomy" id="97972"/>
    <lineage>
        <taxon>Eukaryota</taxon>
        <taxon>Fungi</taxon>
        <taxon>Dikarya</taxon>
        <taxon>Ascomycota</taxon>
        <taxon>Pezizomycotina</taxon>
        <taxon>Dothideomycetes</taxon>
        <taxon>Pleosporomycetidae</taxon>
        <taxon>Pleosporales</taxon>
        <taxon>Massarineae</taxon>
        <taxon>Periconiaceae</taxon>
        <taxon>Periconia</taxon>
    </lineage>
</organism>
<evidence type="ECO:0000256" key="2">
    <source>
        <dbReference type="SAM" id="MobiDB-lite"/>
    </source>
</evidence>
<dbReference type="EMBL" id="KZ805538">
    <property type="protein sequence ID" value="PVH94358.1"/>
    <property type="molecule type" value="Genomic_DNA"/>
</dbReference>
<protein>
    <submittedName>
        <fullName evidence="3">Uncharacterized protein</fullName>
    </submittedName>
</protein>
<gene>
    <name evidence="3" type="ORF">DM02DRAFT_539589</name>
</gene>
<keyword evidence="4" id="KW-1185">Reference proteome</keyword>
<reference evidence="3 4" key="1">
    <citation type="journal article" date="2018" name="Sci. Rep.">
        <title>Comparative genomics provides insights into the lifestyle and reveals functional heterogeneity of dark septate endophytic fungi.</title>
        <authorList>
            <person name="Knapp D.G."/>
            <person name="Nemeth J.B."/>
            <person name="Barry K."/>
            <person name="Hainaut M."/>
            <person name="Henrissat B."/>
            <person name="Johnson J."/>
            <person name="Kuo A."/>
            <person name="Lim J.H.P."/>
            <person name="Lipzen A."/>
            <person name="Nolan M."/>
            <person name="Ohm R.A."/>
            <person name="Tamas L."/>
            <person name="Grigoriev I.V."/>
            <person name="Spatafora J.W."/>
            <person name="Nagy L.G."/>
            <person name="Kovacs G.M."/>
        </authorList>
    </citation>
    <scope>NUCLEOTIDE SEQUENCE [LARGE SCALE GENOMIC DNA]</scope>
    <source>
        <strain evidence="3 4">DSE2036</strain>
    </source>
</reference>
<feature type="region of interest" description="Disordered" evidence="2">
    <location>
        <begin position="436"/>
        <end position="455"/>
    </location>
</feature>
<accession>A0A2V1D8G1</accession>